<name>A0A1V5T537_9BACT</name>
<feature type="signal peptide" evidence="2">
    <location>
        <begin position="1"/>
        <end position="20"/>
    </location>
</feature>
<evidence type="ECO:0000256" key="1">
    <source>
        <dbReference type="SAM" id="Coils"/>
    </source>
</evidence>
<dbReference type="Pfam" id="PF00395">
    <property type="entry name" value="SLH"/>
    <property type="match status" value="1"/>
</dbReference>
<organism evidence="4">
    <name type="scientific">Candidatus Atribacter allofermentans</name>
    <dbReference type="NCBI Taxonomy" id="1852833"/>
    <lineage>
        <taxon>Bacteria</taxon>
        <taxon>Pseudomonadati</taxon>
        <taxon>Atribacterota</taxon>
        <taxon>Atribacteria</taxon>
        <taxon>Atribacterales</taxon>
        <taxon>Atribacteraceae</taxon>
        <taxon>Atribacter</taxon>
    </lineage>
</organism>
<feature type="coiled-coil region" evidence="1">
    <location>
        <begin position="97"/>
        <end position="131"/>
    </location>
</feature>
<feature type="chain" id="PRO_5013251902" evidence="2">
    <location>
        <begin position="21"/>
        <end position="576"/>
    </location>
</feature>
<sequence>MKKLLIALVLVLALAIPALANPFVDVPLNHWAYDAVQTLAAKGCVIGYPDGTFGGNRALTRYEFAQAVARCLAYMEQYVDEAGLATQEDIAMLEKLIQEFADELKNLGVTVEDLKRALGENSQAIKALEDRVALLEKYAEPVKVTGDFTATYTAYFPTDTDKTDAAWEDETNLYIAATINDYTTAGITLSAVNSLGYGDAPNVTADNFWLIYQKDEWFIQAGEIRQNMLGLGLVLGDYQPDDPDDDRDYDLDYEGFYVTYTPEDSDVLWKALGDLNEFYAVRAEWEHVGVMATWMPEGTEFYNVDSDLVVSADVWTDFDDSDVKLTVEGAYAALSGTYGVAGEIEIKASDDATITVDGHYITDGFTPADATTTTTSAFADDEMGFGVGASFILSGDEEGDDSWTLDLSYDWAAAISTGDMVTNEVEGTVTYVPFEAAKGETGVIHGLYDLMDSSFKVYGAYLNYPLDLDSENNEAYFSVRGQYDSANAEITAVGALAYEWIEEKTTLTVEGRYDSVTPAGVQPWSAMAEVAWEMADKTNLTLTYEIGTWEDEYDDNWTGNIVDNLGTFTAEISVSF</sequence>
<dbReference type="InterPro" id="IPR051465">
    <property type="entry name" value="Cell_Envelope_Struct_Comp"/>
</dbReference>
<dbReference type="EMBL" id="MWBQ01000013">
    <property type="protein sequence ID" value="OQA61633.1"/>
    <property type="molecule type" value="Genomic_DNA"/>
</dbReference>
<proteinExistence type="predicted"/>
<dbReference type="PANTHER" id="PTHR43308">
    <property type="entry name" value="OUTER MEMBRANE PROTEIN ALPHA-RELATED"/>
    <property type="match status" value="1"/>
</dbReference>
<dbReference type="InterPro" id="IPR001119">
    <property type="entry name" value="SLH_dom"/>
</dbReference>
<protein>
    <submittedName>
        <fullName evidence="4">Outer membrane protein alpha</fullName>
    </submittedName>
</protein>
<dbReference type="Proteomes" id="UP000485569">
    <property type="component" value="Unassembled WGS sequence"/>
</dbReference>
<comment type="caution">
    <text evidence="4">The sequence shown here is derived from an EMBL/GenBank/DDBJ whole genome shotgun (WGS) entry which is preliminary data.</text>
</comment>
<evidence type="ECO:0000313" key="4">
    <source>
        <dbReference type="EMBL" id="OQA61633.1"/>
    </source>
</evidence>
<gene>
    <name evidence="4" type="primary">omp-alpha</name>
    <name evidence="4" type="ORF">BWY41_00044</name>
</gene>
<accession>A0A1V5T537</accession>
<dbReference type="PROSITE" id="PS51272">
    <property type="entry name" value="SLH"/>
    <property type="match status" value="1"/>
</dbReference>
<evidence type="ECO:0000256" key="2">
    <source>
        <dbReference type="SAM" id="SignalP"/>
    </source>
</evidence>
<dbReference type="AlphaFoldDB" id="A0A1V5T537"/>
<feature type="domain" description="SLH" evidence="3">
    <location>
        <begin position="19"/>
        <end position="82"/>
    </location>
</feature>
<reference evidence="4" key="1">
    <citation type="submission" date="2017-02" db="EMBL/GenBank/DDBJ databases">
        <title>Delving into the versatile metabolic prowess of the omnipresent phylum Bacteroidetes.</title>
        <authorList>
            <person name="Nobu M.K."/>
            <person name="Mei R."/>
            <person name="Narihiro T."/>
            <person name="Kuroda K."/>
            <person name="Liu W.-T."/>
        </authorList>
    </citation>
    <scope>NUCLEOTIDE SEQUENCE</scope>
    <source>
        <strain evidence="4">ADurb.Bin276</strain>
    </source>
</reference>
<keyword evidence="1" id="KW-0175">Coiled coil</keyword>
<dbReference type="PANTHER" id="PTHR43308:SF1">
    <property type="entry name" value="OUTER MEMBRANE PROTEIN ALPHA"/>
    <property type="match status" value="1"/>
</dbReference>
<keyword evidence="2" id="KW-0732">Signal</keyword>
<evidence type="ECO:0000259" key="3">
    <source>
        <dbReference type="PROSITE" id="PS51272"/>
    </source>
</evidence>